<evidence type="ECO:0000256" key="4">
    <source>
        <dbReference type="SAM" id="Phobius"/>
    </source>
</evidence>
<organism evidence="6 7">
    <name type="scientific">Parabacteroides chartae</name>
    <dbReference type="NCBI Taxonomy" id="1037355"/>
    <lineage>
        <taxon>Bacteria</taxon>
        <taxon>Pseudomonadati</taxon>
        <taxon>Bacteroidota</taxon>
        <taxon>Bacteroidia</taxon>
        <taxon>Bacteroidales</taxon>
        <taxon>Tannerellaceae</taxon>
        <taxon>Parabacteroides</taxon>
    </lineage>
</organism>
<dbReference type="Proteomes" id="UP000190852">
    <property type="component" value="Unassembled WGS sequence"/>
</dbReference>
<dbReference type="PANTHER" id="PTHR43630">
    <property type="entry name" value="POLY-BETA-1,6-N-ACETYL-D-GLUCOSAMINE SYNTHASE"/>
    <property type="match status" value="1"/>
</dbReference>
<dbReference type="InterPro" id="IPR001173">
    <property type="entry name" value="Glyco_trans_2-like"/>
</dbReference>
<dbReference type="GO" id="GO:0016757">
    <property type="term" value="F:glycosyltransferase activity"/>
    <property type="evidence" value="ECO:0007669"/>
    <property type="project" value="UniProtKB-KW"/>
</dbReference>
<dbReference type="PANTHER" id="PTHR43630:SF1">
    <property type="entry name" value="POLY-BETA-1,6-N-ACETYL-D-GLUCOSAMINE SYNTHASE"/>
    <property type="match status" value="1"/>
</dbReference>
<feature type="transmembrane region" description="Helical" evidence="4">
    <location>
        <begin position="312"/>
        <end position="330"/>
    </location>
</feature>
<keyword evidence="4" id="KW-0812">Transmembrane</keyword>
<sequence length="402" mass="45762">MWIGTEDMTMEQLIFFTNIEIAILGTIVFLFLVQLAYYAGIYAKPLRMAKRMNASADSSNGKDMPPVSVIVYAKNESENLKSNLPHILSQTYPDYEVIVINDGSTDESDEVLKRLENDNKHLYHTYIPENVKYLSRKKLALTVGIKAAKHDILLFTEANCYPKSNRWISSMVAPFTDGADMVLGFSAYECQKGFFHKLAAYDNLIIGIQYLASALIGHPFMGYGRNLAYRKNLFFEHKGYYKSLNLHAGDDDLFVNEVATPTNTKAVFCPDSITEMIAIDRFKVWKEMKVSRAATQKFYKGFSLSFYRIESVSRFLFFASIAAGIFLGVIGNPLVAGVACFFGLLRLVILLMVLHKSSLALQQKPVTAWLPLLEIIQPLCNVYVRFYRIFRGKNDYTFRMQR</sequence>
<evidence type="ECO:0000256" key="3">
    <source>
        <dbReference type="ARBA" id="ARBA00022679"/>
    </source>
</evidence>
<keyword evidence="3 6" id="KW-0808">Transferase</keyword>
<dbReference type="EMBL" id="FUYQ01000030">
    <property type="protein sequence ID" value="SKB86908.1"/>
    <property type="molecule type" value="Genomic_DNA"/>
</dbReference>
<evidence type="ECO:0000259" key="5">
    <source>
        <dbReference type="Pfam" id="PF00535"/>
    </source>
</evidence>
<dbReference type="Pfam" id="PF00535">
    <property type="entry name" value="Glycos_transf_2"/>
    <property type="match status" value="1"/>
</dbReference>
<evidence type="ECO:0000313" key="6">
    <source>
        <dbReference type="EMBL" id="SKB86908.1"/>
    </source>
</evidence>
<protein>
    <submittedName>
        <fullName evidence="6">Glycosyltransferase, catalytic subunit of cellulose synthase and poly-beta-1,6-N-acetylglucosamine synthase</fullName>
    </submittedName>
</protein>
<comment type="similarity">
    <text evidence="1">Belongs to the glycosyltransferase 2 family.</text>
</comment>
<proteinExistence type="inferred from homology"/>
<name>A0A1T5ESW3_9BACT</name>
<gene>
    <name evidence="6" type="ORF">SAMN05660349_03124</name>
</gene>
<evidence type="ECO:0000256" key="2">
    <source>
        <dbReference type="ARBA" id="ARBA00022676"/>
    </source>
</evidence>
<feature type="transmembrane region" description="Helical" evidence="4">
    <location>
        <begin position="21"/>
        <end position="43"/>
    </location>
</feature>
<evidence type="ECO:0000313" key="7">
    <source>
        <dbReference type="Proteomes" id="UP000190852"/>
    </source>
</evidence>
<keyword evidence="4" id="KW-0472">Membrane</keyword>
<dbReference type="Gene3D" id="3.90.550.10">
    <property type="entry name" value="Spore Coat Polysaccharide Biosynthesis Protein SpsA, Chain A"/>
    <property type="match status" value="1"/>
</dbReference>
<feature type="domain" description="Glycosyltransferase 2-like" evidence="5">
    <location>
        <begin position="68"/>
        <end position="231"/>
    </location>
</feature>
<keyword evidence="4" id="KW-1133">Transmembrane helix</keyword>
<keyword evidence="7" id="KW-1185">Reference proteome</keyword>
<reference evidence="7" key="1">
    <citation type="submission" date="2017-02" db="EMBL/GenBank/DDBJ databases">
        <authorList>
            <person name="Varghese N."/>
            <person name="Submissions S."/>
        </authorList>
    </citation>
    <scope>NUCLEOTIDE SEQUENCE [LARGE SCALE GENOMIC DNA]</scope>
    <source>
        <strain evidence="7">DSM 24967</strain>
    </source>
</reference>
<evidence type="ECO:0000256" key="1">
    <source>
        <dbReference type="ARBA" id="ARBA00006739"/>
    </source>
</evidence>
<dbReference type="AlphaFoldDB" id="A0A1T5ESW3"/>
<keyword evidence="2" id="KW-0328">Glycosyltransferase</keyword>
<dbReference type="SUPFAM" id="SSF53448">
    <property type="entry name" value="Nucleotide-diphospho-sugar transferases"/>
    <property type="match status" value="1"/>
</dbReference>
<dbReference type="InterPro" id="IPR029044">
    <property type="entry name" value="Nucleotide-diphossugar_trans"/>
</dbReference>
<accession>A0A1T5ESW3</accession>